<comment type="caution">
    <text evidence="2">The sequence shown here is derived from an EMBL/GenBank/DDBJ whole genome shotgun (WGS) entry which is preliminary data.</text>
</comment>
<feature type="coiled-coil region" evidence="1">
    <location>
        <begin position="50"/>
        <end position="84"/>
    </location>
</feature>
<dbReference type="EMBL" id="JAACJM010000052">
    <property type="protein sequence ID" value="KAF5357362.1"/>
    <property type="molecule type" value="Genomic_DNA"/>
</dbReference>
<evidence type="ECO:0000313" key="3">
    <source>
        <dbReference type="Proteomes" id="UP000559256"/>
    </source>
</evidence>
<reference evidence="2 3" key="1">
    <citation type="journal article" date="2020" name="ISME J.">
        <title>Uncovering the hidden diversity of litter-decomposition mechanisms in mushroom-forming fungi.</title>
        <authorList>
            <person name="Floudas D."/>
            <person name="Bentzer J."/>
            <person name="Ahren D."/>
            <person name="Johansson T."/>
            <person name="Persson P."/>
            <person name="Tunlid A."/>
        </authorList>
    </citation>
    <scope>NUCLEOTIDE SEQUENCE [LARGE SCALE GENOMIC DNA]</scope>
    <source>
        <strain evidence="2 3">CBS 291.85</strain>
    </source>
</reference>
<name>A0A8H5G2X2_9AGAR</name>
<protein>
    <recommendedName>
        <fullName evidence="4">F-box domain-containing protein</fullName>
    </recommendedName>
</protein>
<evidence type="ECO:0008006" key="4">
    <source>
        <dbReference type="Google" id="ProtNLM"/>
    </source>
</evidence>
<accession>A0A8H5G2X2</accession>
<proteinExistence type="predicted"/>
<evidence type="ECO:0000313" key="2">
    <source>
        <dbReference type="EMBL" id="KAF5357362.1"/>
    </source>
</evidence>
<gene>
    <name evidence="2" type="ORF">D9758_005904</name>
</gene>
<organism evidence="2 3">
    <name type="scientific">Tetrapyrgos nigripes</name>
    <dbReference type="NCBI Taxonomy" id="182062"/>
    <lineage>
        <taxon>Eukaryota</taxon>
        <taxon>Fungi</taxon>
        <taxon>Dikarya</taxon>
        <taxon>Basidiomycota</taxon>
        <taxon>Agaricomycotina</taxon>
        <taxon>Agaricomycetes</taxon>
        <taxon>Agaricomycetidae</taxon>
        <taxon>Agaricales</taxon>
        <taxon>Marasmiineae</taxon>
        <taxon>Marasmiaceae</taxon>
        <taxon>Tetrapyrgos</taxon>
    </lineage>
</organism>
<sequence>MLLQTTLCHRCNTELAIEDLPPYPPITNEYLRDRGYTPSKVEISAIETALQETQGNLDLYNTEIDRLSEILATLKKRRDDLQEHRNHYAFRYRALSQSLRKLPVELLVEILLLCCMPGLNIDEDKRIRKVPTLVLSQTCSFWRRVIQSTPLLWSDISLTLPISEKFVGLVDLYLRNSRFSPLTLRLSFGFFDEHSGSHPALKSLFSAYDRWSALSCDFEEPSGIKEFIRSMPDIRNTQDYHSVLQRLDVMWQFDMSETIEPILSFLFQYQPRLESLSMWSFDQSFPVPSSSLQELTIHLPLQNLSYLFRWLEAFPSLRKAELNTRECNHDYPSPPQIRLTKLAEFSLWFSDWNVVNTIWSSLTLPSLSALHTFNSVPSYLSAYQLRGDSDRLDMVQSLIQMVKRSACPLLVFEPHNIPFTDGEFTRLLSQIPTLLELEYACEKILLTEKFFHRLTLQPDNNEGGSSQALLPRLQKLAYHPTSRRDEGLVIEPRAIYHMVQSRRSSSLTQSHRTSQLQYFKWEMRFNSSYNDKTMWYDMYNEVRPLLRKLKRDGLELVLDVHMHAIPEWDEDEAL</sequence>
<keyword evidence="3" id="KW-1185">Reference proteome</keyword>
<dbReference type="Proteomes" id="UP000559256">
    <property type="component" value="Unassembled WGS sequence"/>
</dbReference>
<dbReference type="AlphaFoldDB" id="A0A8H5G2X2"/>
<keyword evidence="1" id="KW-0175">Coiled coil</keyword>
<evidence type="ECO:0000256" key="1">
    <source>
        <dbReference type="SAM" id="Coils"/>
    </source>
</evidence>
<dbReference type="OrthoDB" id="2910058at2759"/>